<evidence type="ECO:0000313" key="1">
    <source>
        <dbReference type="EMBL" id="CAR44654.1"/>
    </source>
</evidence>
<evidence type="ECO:0000313" key="2">
    <source>
        <dbReference type="Proteomes" id="UP000008319"/>
    </source>
</evidence>
<keyword evidence="2" id="KW-1185">Reference proteome</keyword>
<dbReference type="HOGENOM" id="CLU_2864259_0_0_6"/>
<reference evidence="1 2" key="1">
    <citation type="journal article" date="2008" name="J. Bacteriol.">
        <title>Complete genome sequence of uropathogenic Proteus mirabilis, a master of both adherence and motility.</title>
        <authorList>
            <person name="Pearson M.M."/>
            <person name="Sebaihia M."/>
            <person name="Churcher C."/>
            <person name="Quail M.A."/>
            <person name="Seshasayee A.S."/>
            <person name="Luscombe N.M."/>
            <person name="Abdellah Z."/>
            <person name="Arrosmith C."/>
            <person name="Atkin B."/>
            <person name="Chillingworth T."/>
            <person name="Hauser H."/>
            <person name="Jagels K."/>
            <person name="Moule S."/>
            <person name="Mungall K."/>
            <person name="Norbertczak H."/>
            <person name="Rabbinowitsch E."/>
            <person name="Walker D."/>
            <person name="Whithead S."/>
            <person name="Thomson N.R."/>
            <person name="Rather P.N."/>
            <person name="Parkhill J."/>
            <person name="Mobley H.L."/>
        </authorList>
    </citation>
    <scope>NUCLEOTIDE SEQUENCE [LARGE SCALE GENOMIC DNA]</scope>
    <source>
        <strain evidence="1 2">HI4320</strain>
    </source>
</reference>
<sequence length="64" mass="7123">MLLLDVLAVYVGNGYNITILLTSELSPVIKGVPKGSINILERVKRDSSPFLIYRGKEYEIRGSL</sequence>
<name>B4EW45_PROMH</name>
<dbReference type="Proteomes" id="UP000008319">
    <property type="component" value="Chromosome"/>
</dbReference>
<proteinExistence type="predicted"/>
<accession>B4EW45</accession>
<protein>
    <submittedName>
        <fullName evidence="1">Uncharacterized protein</fullName>
    </submittedName>
</protein>
<dbReference type="AlphaFoldDB" id="B4EW45"/>
<dbReference type="EnsemblBacteria" id="CAR44654">
    <property type="protein sequence ID" value="CAR44654"/>
    <property type="gene ID" value="PMI2357"/>
</dbReference>
<gene>
    <name evidence="1" type="ordered locus">PMI2357</name>
</gene>
<organism evidence="1 2">
    <name type="scientific">Proteus mirabilis (strain HI4320)</name>
    <dbReference type="NCBI Taxonomy" id="529507"/>
    <lineage>
        <taxon>Bacteria</taxon>
        <taxon>Pseudomonadati</taxon>
        <taxon>Pseudomonadota</taxon>
        <taxon>Gammaproteobacteria</taxon>
        <taxon>Enterobacterales</taxon>
        <taxon>Morganellaceae</taxon>
        <taxon>Proteus</taxon>
    </lineage>
</organism>
<dbReference type="EMBL" id="AM942759">
    <property type="protein sequence ID" value="CAR44654.1"/>
    <property type="molecule type" value="Genomic_DNA"/>
</dbReference>
<dbReference type="KEGG" id="pmr:PMI2357"/>